<evidence type="ECO:0000256" key="1">
    <source>
        <dbReference type="SAM" id="MobiDB-lite"/>
    </source>
</evidence>
<keyword evidence="4" id="KW-1185">Reference proteome</keyword>
<feature type="compositionally biased region" description="Basic and acidic residues" evidence="1">
    <location>
        <begin position="798"/>
        <end position="814"/>
    </location>
</feature>
<dbReference type="Gramene" id="KQJ99077">
    <property type="protein sequence ID" value="KQJ99077"/>
    <property type="gene ID" value="BRADI_3g40900v3"/>
</dbReference>
<reference evidence="2" key="2">
    <citation type="submission" date="2017-06" db="EMBL/GenBank/DDBJ databases">
        <title>WGS assembly of Brachypodium distachyon.</title>
        <authorList>
            <consortium name="The International Brachypodium Initiative"/>
            <person name="Lucas S."/>
            <person name="Harmon-Smith M."/>
            <person name="Lail K."/>
            <person name="Tice H."/>
            <person name="Grimwood J."/>
            <person name="Bruce D."/>
            <person name="Barry K."/>
            <person name="Shu S."/>
            <person name="Lindquist E."/>
            <person name="Wang M."/>
            <person name="Pitluck S."/>
            <person name="Vogel J.P."/>
            <person name="Garvin D.F."/>
            <person name="Mockler T.C."/>
            <person name="Schmutz J."/>
            <person name="Rokhsar D."/>
            <person name="Bevan M.W."/>
        </authorList>
    </citation>
    <scope>NUCLEOTIDE SEQUENCE</scope>
    <source>
        <strain evidence="2">Bd21</strain>
    </source>
</reference>
<dbReference type="Proteomes" id="UP000008810">
    <property type="component" value="Chromosome 3"/>
</dbReference>
<feature type="region of interest" description="Disordered" evidence="1">
    <location>
        <begin position="296"/>
        <end position="333"/>
    </location>
</feature>
<feature type="compositionally biased region" description="Basic and acidic residues" evidence="1">
    <location>
        <begin position="763"/>
        <end position="788"/>
    </location>
</feature>
<gene>
    <name evidence="3" type="primary">LOC100830221</name>
    <name evidence="2" type="ORF">BRADI_3g40900v3</name>
</gene>
<feature type="region of interest" description="Disordered" evidence="1">
    <location>
        <begin position="715"/>
        <end position="866"/>
    </location>
</feature>
<feature type="compositionally biased region" description="Basic and acidic residues" evidence="1">
    <location>
        <begin position="321"/>
        <end position="330"/>
    </location>
</feature>
<feature type="region of interest" description="Disordered" evidence="1">
    <location>
        <begin position="136"/>
        <end position="193"/>
    </location>
</feature>
<evidence type="ECO:0000313" key="4">
    <source>
        <dbReference type="Proteomes" id="UP000008810"/>
    </source>
</evidence>
<sequence length="866" mass="92328">MESGGASFGGGGGGDGGGHLCHLCGYKYASAHPSAKQRRAHRKNCGKPPSATAAAGAEEEGADGRKSLLLPGERDGERGGEGSASGGGGLPGSAQDGGNVLQDEDNGDHSSPNGAGAQVSIDKSIEDCLISCNDIPSEVAPKANGTELQTEVARQLSENALHLEDFRPSQPDVSGDQQQDAFASHPPSEPEDGALEISADEISKPCVTVLTSNAASDDISAQTNAIVSCPDDTGITEKDFVIDTIGRDKTSEDLLVKDSEINSLYQDKPQIKIVEGQSATAPEEDLCVSNVSVVSQKEIPSEETESKEESGFITTNSIEPSTDKHVHTDDTSGDDLLELAAGGSHLEEGDVVKTQQQTDSTLVVADQLSNSKKTDLEGQRYPDADEVIQAVSSAIGPDVDAGVISAGSAADLTKKDPTESEIDLVELSSYPTSHVINVISSKHGVEDAQDNDMSADLTSHERPVEHSIDIDEATSHGANAVCSTGNFEGIKQIEEITAEDGLGKISVPQGTISVEEKELIEEVTPDPASVKTDVISSRDIVEEREEGEVYVGTAHEVNMANIPGNVELDKHSEETSKDPTACETNMTSITDNVEEKKQKEEITNTDHTLHAFNVICSPDNEVKKKNEDMTEGPSSHENALVDGTDNAKEKDEEAMSDPTPYKVDVVSTVDVAEEKKLKEEVVAEPTHEINVNDVIEKSEEPTVSLKIDAGSNADPILAADTSSHQSNIPQVTDNTEEKNQNEDVAADPTSDKIPEAQSIGGVEEQKQKEDQNEEITDKEMTINSDKSHVSLKSLLSEKGMEVKEKKASTKDRVLSFRRKSSKDNPSPAKAGSEQQDWNSPARLPAEKSPKGKKQQWMPFICCHSMN</sequence>
<dbReference type="OMA" id="VETSTYH"/>
<reference evidence="2 3" key="1">
    <citation type="journal article" date="2010" name="Nature">
        <title>Genome sequencing and analysis of the model grass Brachypodium distachyon.</title>
        <authorList>
            <consortium name="International Brachypodium Initiative"/>
        </authorList>
    </citation>
    <scope>NUCLEOTIDE SEQUENCE [LARGE SCALE GENOMIC DNA]</scope>
    <source>
        <strain evidence="2 3">Bd21</strain>
    </source>
</reference>
<feature type="compositionally biased region" description="Basic residues" evidence="1">
    <location>
        <begin position="35"/>
        <end position="45"/>
    </location>
</feature>
<dbReference type="GeneID" id="100830221"/>
<dbReference type="OrthoDB" id="647319at2759"/>
<dbReference type="PANTHER" id="PTHR35746">
    <property type="entry name" value="PENTATRICOPEPTIDE REPEAT (PPR) SUPERFAMILY PROTEIN"/>
    <property type="match status" value="1"/>
</dbReference>
<dbReference type="AlphaFoldDB" id="I1I8T3"/>
<organism evidence="3">
    <name type="scientific">Brachypodium distachyon</name>
    <name type="common">Purple false brome</name>
    <name type="synonym">Trachynia distachya</name>
    <dbReference type="NCBI Taxonomy" id="15368"/>
    <lineage>
        <taxon>Eukaryota</taxon>
        <taxon>Viridiplantae</taxon>
        <taxon>Streptophyta</taxon>
        <taxon>Embryophyta</taxon>
        <taxon>Tracheophyta</taxon>
        <taxon>Spermatophyta</taxon>
        <taxon>Magnoliopsida</taxon>
        <taxon>Liliopsida</taxon>
        <taxon>Poales</taxon>
        <taxon>Poaceae</taxon>
        <taxon>BOP clade</taxon>
        <taxon>Pooideae</taxon>
        <taxon>Stipodae</taxon>
        <taxon>Brachypodieae</taxon>
        <taxon>Brachypodium</taxon>
    </lineage>
</organism>
<accession>I1I8T3</accession>
<dbReference type="HOGENOM" id="CLU_318954_0_0_1"/>
<feature type="compositionally biased region" description="Polar residues" evidence="1">
    <location>
        <begin position="171"/>
        <end position="181"/>
    </location>
</feature>
<dbReference type="EnsemblPlants" id="KQJ99077">
    <property type="protein sequence ID" value="KQJ99077"/>
    <property type="gene ID" value="BRADI_3g40900v3"/>
</dbReference>
<feature type="region of interest" description="Disordered" evidence="1">
    <location>
        <begin position="32"/>
        <end position="120"/>
    </location>
</feature>
<evidence type="ECO:0000313" key="2">
    <source>
        <dbReference type="EMBL" id="KQJ99077.1"/>
    </source>
</evidence>
<evidence type="ECO:0000313" key="3">
    <source>
        <dbReference type="EnsemblPlants" id="KQJ99077"/>
    </source>
</evidence>
<protein>
    <submittedName>
        <fullName evidence="2 3">Uncharacterized protein</fullName>
    </submittedName>
</protein>
<dbReference type="EMBL" id="CM000882">
    <property type="protein sequence ID" value="KQJ99077.1"/>
    <property type="molecule type" value="Genomic_DNA"/>
</dbReference>
<reference evidence="3" key="3">
    <citation type="submission" date="2018-08" db="UniProtKB">
        <authorList>
            <consortium name="EnsemblPlants"/>
        </authorList>
    </citation>
    <scope>IDENTIFICATION</scope>
    <source>
        <strain evidence="3">cv. Bd21</strain>
    </source>
</reference>
<dbReference type="PANTHER" id="PTHR35746:SF1">
    <property type="entry name" value="PENTATRICOPEPTIDE REPEAT (PPR) SUPERFAMILY PROTEIN"/>
    <property type="match status" value="1"/>
</dbReference>
<feature type="compositionally biased region" description="Basic and acidic residues" evidence="1">
    <location>
        <begin position="62"/>
        <end position="80"/>
    </location>
</feature>
<dbReference type="RefSeq" id="XP_014756278.1">
    <property type="nucleotide sequence ID" value="XM_014900792.2"/>
</dbReference>
<name>I1I8T3_BRADI</name>
<dbReference type="KEGG" id="bdi:100830221"/>
<feature type="compositionally biased region" description="Polar residues" evidence="1">
    <location>
        <begin position="720"/>
        <end position="733"/>
    </location>
</feature>
<proteinExistence type="predicted"/>
<dbReference type="eggNOG" id="KOG4197">
    <property type="taxonomic scope" value="Eukaryota"/>
</dbReference>
<feature type="compositionally biased region" description="Gly residues" evidence="1">
    <location>
        <begin position="81"/>
        <end position="91"/>
    </location>
</feature>